<evidence type="ECO:0000313" key="2">
    <source>
        <dbReference type="Proteomes" id="UP000499080"/>
    </source>
</evidence>
<dbReference type="EMBL" id="BGPR01189857">
    <property type="protein sequence ID" value="GBM88170.1"/>
    <property type="molecule type" value="Genomic_DNA"/>
</dbReference>
<evidence type="ECO:0000313" key="1">
    <source>
        <dbReference type="EMBL" id="GBM88170.1"/>
    </source>
</evidence>
<gene>
    <name evidence="1" type="ORF">AVEN_224264_1</name>
</gene>
<sequence length="164" mass="17769">MENKDLFTNIRINTLAQVTGTIALIQISSANRLQLISNNSNSTLGFSSTNIQQISNNDSNNTFNSTQLTGFPACTGDETPESFFKACSLSKTSPPFGCLRVYTLILPVVTSHGIILYILHISSPNRDIEKIIAFSGIFDLSPSFSKSSVVRDCAVDGKPCDVPM</sequence>
<proteinExistence type="predicted"/>
<accession>A0A4Y2JDN4</accession>
<comment type="caution">
    <text evidence="1">The sequence shown here is derived from an EMBL/GenBank/DDBJ whole genome shotgun (WGS) entry which is preliminary data.</text>
</comment>
<reference evidence="1 2" key="1">
    <citation type="journal article" date="2019" name="Sci. Rep.">
        <title>Orb-weaving spider Araneus ventricosus genome elucidates the spidroin gene catalogue.</title>
        <authorList>
            <person name="Kono N."/>
            <person name="Nakamura H."/>
            <person name="Ohtoshi R."/>
            <person name="Moran D.A.P."/>
            <person name="Shinohara A."/>
            <person name="Yoshida Y."/>
            <person name="Fujiwara M."/>
            <person name="Mori M."/>
            <person name="Tomita M."/>
            <person name="Arakawa K."/>
        </authorList>
    </citation>
    <scope>NUCLEOTIDE SEQUENCE [LARGE SCALE GENOMIC DNA]</scope>
</reference>
<name>A0A4Y2JDN4_ARAVE</name>
<organism evidence="1 2">
    <name type="scientific">Araneus ventricosus</name>
    <name type="common">Orbweaver spider</name>
    <name type="synonym">Epeira ventricosa</name>
    <dbReference type="NCBI Taxonomy" id="182803"/>
    <lineage>
        <taxon>Eukaryota</taxon>
        <taxon>Metazoa</taxon>
        <taxon>Ecdysozoa</taxon>
        <taxon>Arthropoda</taxon>
        <taxon>Chelicerata</taxon>
        <taxon>Arachnida</taxon>
        <taxon>Araneae</taxon>
        <taxon>Araneomorphae</taxon>
        <taxon>Entelegynae</taxon>
        <taxon>Araneoidea</taxon>
        <taxon>Araneidae</taxon>
        <taxon>Araneus</taxon>
    </lineage>
</organism>
<protein>
    <submittedName>
        <fullName evidence="1">Uncharacterized protein</fullName>
    </submittedName>
</protein>
<dbReference type="Proteomes" id="UP000499080">
    <property type="component" value="Unassembled WGS sequence"/>
</dbReference>
<keyword evidence="2" id="KW-1185">Reference proteome</keyword>
<dbReference type="AlphaFoldDB" id="A0A4Y2JDN4"/>